<proteinExistence type="predicted"/>
<name>A2WWT0_ORYSI</name>
<gene>
    <name evidence="2" type="ORF">OsI_04359</name>
</gene>
<protein>
    <submittedName>
        <fullName evidence="2">Uncharacterized protein</fullName>
    </submittedName>
</protein>
<sequence length="80" mass="8324">MAVAEVKMAALGDGGSGAARREKKRERVRWQALGGGAGQAEPGRHYADTARTRAGGGGARAFITVHDAHTQDLSSALSRH</sequence>
<dbReference type="AlphaFoldDB" id="A2WWT0"/>
<keyword evidence="3" id="KW-1185">Reference proteome</keyword>
<dbReference type="EMBL" id="CM000126">
    <property type="protein sequence ID" value="EAY76426.1"/>
    <property type="molecule type" value="Genomic_DNA"/>
</dbReference>
<dbReference type="Proteomes" id="UP000007015">
    <property type="component" value="Chromosome 1"/>
</dbReference>
<organism evidence="2 3">
    <name type="scientific">Oryza sativa subsp. indica</name>
    <name type="common">Rice</name>
    <dbReference type="NCBI Taxonomy" id="39946"/>
    <lineage>
        <taxon>Eukaryota</taxon>
        <taxon>Viridiplantae</taxon>
        <taxon>Streptophyta</taxon>
        <taxon>Embryophyta</taxon>
        <taxon>Tracheophyta</taxon>
        <taxon>Spermatophyta</taxon>
        <taxon>Magnoliopsida</taxon>
        <taxon>Liliopsida</taxon>
        <taxon>Poales</taxon>
        <taxon>Poaceae</taxon>
        <taxon>BOP clade</taxon>
        <taxon>Oryzoideae</taxon>
        <taxon>Oryzeae</taxon>
        <taxon>Oryzinae</taxon>
        <taxon>Oryza</taxon>
        <taxon>Oryza sativa</taxon>
    </lineage>
</organism>
<evidence type="ECO:0000313" key="3">
    <source>
        <dbReference type="Proteomes" id="UP000007015"/>
    </source>
</evidence>
<evidence type="ECO:0000313" key="2">
    <source>
        <dbReference type="EMBL" id="EAY76426.1"/>
    </source>
</evidence>
<accession>A2WWT0</accession>
<dbReference type="Gramene" id="BGIOSGA000525-TA">
    <property type="protein sequence ID" value="BGIOSGA000525-PA"/>
    <property type="gene ID" value="BGIOSGA000525"/>
</dbReference>
<evidence type="ECO:0000256" key="1">
    <source>
        <dbReference type="SAM" id="MobiDB-lite"/>
    </source>
</evidence>
<dbReference type="HOGENOM" id="CLU_2594047_0_0_1"/>
<feature type="region of interest" description="Disordered" evidence="1">
    <location>
        <begin position="1"/>
        <end position="25"/>
    </location>
</feature>
<reference evidence="2 3" key="1">
    <citation type="journal article" date="2005" name="PLoS Biol.">
        <title>The genomes of Oryza sativa: a history of duplications.</title>
        <authorList>
            <person name="Yu J."/>
            <person name="Wang J."/>
            <person name="Lin W."/>
            <person name="Li S."/>
            <person name="Li H."/>
            <person name="Zhou J."/>
            <person name="Ni P."/>
            <person name="Dong W."/>
            <person name="Hu S."/>
            <person name="Zeng C."/>
            <person name="Zhang J."/>
            <person name="Zhang Y."/>
            <person name="Li R."/>
            <person name="Xu Z."/>
            <person name="Li S."/>
            <person name="Li X."/>
            <person name="Zheng H."/>
            <person name="Cong L."/>
            <person name="Lin L."/>
            <person name="Yin J."/>
            <person name="Geng J."/>
            <person name="Li G."/>
            <person name="Shi J."/>
            <person name="Liu J."/>
            <person name="Lv H."/>
            <person name="Li J."/>
            <person name="Wang J."/>
            <person name="Deng Y."/>
            <person name="Ran L."/>
            <person name="Shi X."/>
            <person name="Wang X."/>
            <person name="Wu Q."/>
            <person name="Li C."/>
            <person name="Ren X."/>
            <person name="Wang J."/>
            <person name="Wang X."/>
            <person name="Li D."/>
            <person name="Liu D."/>
            <person name="Zhang X."/>
            <person name="Ji Z."/>
            <person name="Zhao W."/>
            <person name="Sun Y."/>
            <person name="Zhang Z."/>
            <person name="Bao J."/>
            <person name="Han Y."/>
            <person name="Dong L."/>
            <person name="Ji J."/>
            <person name="Chen P."/>
            <person name="Wu S."/>
            <person name="Liu J."/>
            <person name="Xiao Y."/>
            <person name="Bu D."/>
            <person name="Tan J."/>
            <person name="Yang L."/>
            <person name="Ye C."/>
            <person name="Zhang J."/>
            <person name="Xu J."/>
            <person name="Zhou Y."/>
            <person name="Yu Y."/>
            <person name="Zhang B."/>
            <person name="Zhuang S."/>
            <person name="Wei H."/>
            <person name="Liu B."/>
            <person name="Lei M."/>
            <person name="Yu H."/>
            <person name="Li Y."/>
            <person name="Xu H."/>
            <person name="Wei S."/>
            <person name="He X."/>
            <person name="Fang L."/>
            <person name="Zhang Z."/>
            <person name="Zhang Y."/>
            <person name="Huang X."/>
            <person name="Su Z."/>
            <person name="Tong W."/>
            <person name="Li J."/>
            <person name="Tong Z."/>
            <person name="Li S."/>
            <person name="Ye J."/>
            <person name="Wang L."/>
            <person name="Fang L."/>
            <person name="Lei T."/>
            <person name="Chen C."/>
            <person name="Chen H."/>
            <person name="Xu Z."/>
            <person name="Li H."/>
            <person name="Huang H."/>
            <person name="Zhang F."/>
            <person name="Xu H."/>
            <person name="Li N."/>
            <person name="Zhao C."/>
            <person name="Li S."/>
            <person name="Dong L."/>
            <person name="Huang Y."/>
            <person name="Li L."/>
            <person name="Xi Y."/>
            <person name="Qi Q."/>
            <person name="Li W."/>
            <person name="Zhang B."/>
            <person name="Hu W."/>
            <person name="Zhang Y."/>
            <person name="Tian X."/>
            <person name="Jiao Y."/>
            <person name="Liang X."/>
            <person name="Jin J."/>
            <person name="Gao L."/>
            <person name="Zheng W."/>
            <person name="Hao B."/>
            <person name="Liu S."/>
            <person name="Wang W."/>
            <person name="Yuan L."/>
            <person name="Cao M."/>
            <person name="McDermott J."/>
            <person name="Samudrala R."/>
            <person name="Wang J."/>
            <person name="Wong G.K."/>
            <person name="Yang H."/>
        </authorList>
    </citation>
    <scope>NUCLEOTIDE SEQUENCE [LARGE SCALE GENOMIC DNA]</scope>
    <source>
        <strain evidence="3">cv. 93-11</strain>
    </source>
</reference>